<gene>
    <name evidence="2" type="ORF">GCM10010305_48260</name>
</gene>
<feature type="compositionally biased region" description="Polar residues" evidence="1">
    <location>
        <begin position="270"/>
        <end position="281"/>
    </location>
</feature>
<evidence type="ECO:0000313" key="3">
    <source>
        <dbReference type="Proteomes" id="UP000644020"/>
    </source>
</evidence>
<feature type="compositionally biased region" description="Polar residues" evidence="1">
    <location>
        <begin position="524"/>
        <end position="533"/>
    </location>
</feature>
<keyword evidence="3" id="KW-1185">Reference proteome</keyword>
<organism evidence="2 3">
    <name type="scientific">Streptomyces termitum</name>
    <dbReference type="NCBI Taxonomy" id="67368"/>
    <lineage>
        <taxon>Bacteria</taxon>
        <taxon>Bacillati</taxon>
        <taxon>Actinomycetota</taxon>
        <taxon>Actinomycetes</taxon>
        <taxon>Kitasatosporales</taxon>
        <taxon>Streptomycetaceae</taxon>
        <taxon>Streptomyces</taxon>
    </lineage>
</organism>
<dbReference type="Proteomes" id="UP000644020">
    <property type="component" value="Unassembled WGS sequence"/>
</dbReference>
<feature type="compositionally biased region" description="Low complexity" evidence="1">
    <location>
        <begin position="492"/>
        <end position="508"/>
    </location>
</feature>
<reference evidence="2" key="2">
    <citation type="submission" date="2020-09" db="EMBL/GenBank/DDBJ databases">
        <authorList>
            <person name="Sun Q."/>
            <person name="Ohkuma M."/>
        </authorList>
    </citation>
    <scope>NUCLEOTIDE SEQUENCE</scope>
    <source>
        <strain evidence="2">JCM 4518</strain>
    </source>
</reference>
<feature type="compositionally biased region" description="Polar residues" evidence="1">
    <location>
        <begin position="454"/>
        <end position="465"/>
    </location>
</feature>
<feature type="compositionally biased region" description="Low complexity" evidence="1">
    <location>
        <begin position="430"/>
        <end position="440"/>
    </location>
</feature>
<reference evidence="2" key="1">
    <citation type="journal article" date="2014" name="Int. J. Syst. Evol. Microbiol.">
        <title>Complete genome sequence of Corynebacterium casei LMG S-19264T (=DSM 44701T), isolated from a smear-ripened cheese.</title>
        <authorList>
            <consortium name="US DOE Joint Genome Institute (JGI-PGF)"/>
            <person name="Walter F."/>
            <person name="Albersmeier A."/>
            <person name="Kalinowski J."/>
            <person name="Ruckert C."/>
        </authorList>
    </citation>
    <scope>NUCLEOTIDE SEQUENCE</scope>
    <source>
        <strain evidence="2">JCM 4518</strain>
    </source>
</reference>
<name>A0A918WD16_9ACTN</name>
<feature type="region of interest" description="Disordered" evidence="1">
    <location>
        <begin position="1"/>
        <end position="23"/>
    </location>
</feature>
<feature type="compositionally biased region" description="Polar residues" evidence="1">
    <location>
        <begin position="8"/>
        <end position="21"/>
    </location>
</feature>
<feature type="compositionally biased region" description="Pro residues" evidence="1">
    <location>
        <begin position="311"/>
        <end position="341"/>
    </location>
</feature>
<dbReference type="EMBL" id="BMUL01000014">
    <property type="protein sequence ID" value="GHA99285.1"/>
    <property type="molecule type" value="Genomic_DNA"/>
</dbReference>
<feature type="compositionally biased region" description="Basic and acidic residues" evidence="1">
    <location>
        <begin position="548"/>
        <end position="563"/>
    </location>
</feature>
<protein>
    <submittedName>
        <fullName evidence="2">Uncharacterized protein</fullName>
    </submittedName>
</protein>
<feature type="region of interest" description="Disordered" evidence="1">
    <location>
        <begin position="230"/>
        <end position="584"/>
    </location>
</feature>
<proteinExistence type="predicted"/>
<comment type="caution">
    <text evidence="2">The sequence shown here is derived from an EMBL/GenBank/DDBJ whole genome shotgun (WGS) entry which is preliminary data.</text>
</comment>
<feature type="compositionally biased region" description="Basic and acidic residues" evidence="1">
    <location>
        <begin position="254"/>
        <end position="265"/>
    </location>
</feature>
<accession>A0A918WD16</accession>
<dbReference type="AlphaFoldDB" id="A0A918WD16"/>
<evidence type="ECO:0000313" key="2">
    <source>
        <dbReference type="EMBL" id="GHA99285.1"/>
    </source>
</evidence>
<sequence length="584" mass="59991">MSDETQPKQDPNLTPQEQAQAEDTALIDAKTSFADFTEQFGDSLPFGFLRGGFYGDTSFEDQPLNRMLDLLESARPDAFVGVVAAMKKATKNLNEAAKDLDTFVRGVDWKGEAATEFQRYGSAVVTYAWGISKVTNAVGAQMENAGTGLTSVRNSKPPRDTRLVQKKPQDFQVVEQAADNPAYQKSLQVEKDRQEAINQMNRLASFYAVSQSTLASIPLPVPPKAYGAPVPRPLGSIRNRGDSGLGKNGGTLDRTARGGTLDHETPGTIGASTDRTNTTVPRTGGELDGHQPIRETGPGDTKVRIDSVATPPAPTLPTTAPPSTPTPVTPNPTGPGMPPPIALGTTPKTGGPRVAGAPGTPHTATGRTPLGRATGPTTSPATGRTGGPASSPATGRSGGPMGRATGPGTQSPQAGRSTPQTGRAGGPGGPAQRQGTAGARNPSPAVGRPGGPGQSVTGRTGSARSNPIVGGTPQRSSGGSTGSRIPRGTVVGGETPAGRPAAARPGQAGVVGSPSNKPGRPTGLGTSATNGVIGNQRGAGGGRGNQRPPREEKEREGTERPDYLVEDEETWTNRRRGAVPPVID</sequence>
<evidence type="ECO:0000256" key="1">
    <source>
        <dbReference type="SAM" id="MobiDB-lite"/>
    </source>
</evidence>
<dbReference type="RefSeq" id="WP_189980897.1">
    <property type="nucleotide sequence ID" value="NZ_BMUL01000014.1"/>
</dbReference>
<feature type="compositionally biased region" description="Polar residues" evidence="1">
    <location>
        <begin position="407"/>
        <end position="417"/>
    </location>
</feature>